<feature type="chain" id="PRO_5043620447" description="Ig-like domain-containing protein" evidence="11">
    <location>
        <begin position="33"/>
        <end position="2457"/>
    </location>
</feature>
<comment type="caution">
    <text evidence="13">The sequence shown here is derived from an EMBL/GenBank/DDBJ whole genome shotgun (WGS) entry which is preliminary data.</text>
</comment>
<feature type="region of interest" description="Disordered" evidence="10">
    <location>
        <begin position="1137"/>
        <end position="1194"/>
    </location>
</feature>
<feature type="region of interest" description="Disordered" evidence="10">
    <location>
        <begin position="1399"/>
        <end position="1434"/>
    </location>
</feature>
<gene>
    <name evidence="13" type="ORF">WMY93_017831</name>
</gene>
<feature type="compositionally biased region" description="Low complexity" evidence="10">
    <location>
        <begin position="1183"/>
        <end position="1194"/>
    </location>
</feature>
<feature type="domain" description="Ig-like" evidence="12">
    <location>
        <begin position="1974"/>
        <end position="2064"/>
    </location>
</feature>
<keyword evidence="7" id="KW-0472">Membrane</keyword>
<feature type="compositionally biased region" description="Low complexity" evidence="10">
    <location>
        <begin position="1335"/>
        <end position="1350"/>
    </location>
</feature>
<evidence type="ECO:0000256" key="10">
    <source>
        <dbReference type="SAM" id="MobiDB-lite"/>
    </source>
</evidence>
<dbReference type="InterPro" id="IPR013098">
    <property type="entry name" value="Ig_I-set"/>
</dbReference>
<dbReference type="Pfam" id="PF07679">
    <property type="entry name" value="I-set"/>
    <property type="match status" value="7"/>
</dbReference>
<comment type="subcellular location">
    <subcellularLocation>
        <location evidence="1">Membrane</location>
        <topology evidence="1">Single-pass membrane protein</topology>
    </subcellularLocation>
</comment>
<feature type="compositionally biased region" description="Basic residues" evidence="10">
    <location>
        <begin position="1315"/>
        <end position="1329"/>
    </location>
</feature>
<evidence type="ECO:0000256" key="7">
    <source>
        <dbReference type="ARBA" id="ARBA00023136"/>
    </source>
</evidence>
<dbReference type="FunFam" id="2.60.40.10:FF:000076">
    <property type="entry name" value="Leucine-rich repeat and Ig domain-containing 4"/>
    <property type="match status" value="1"/>
</dbReference>
<dbReference type="InterPro" id="IPR032675">
    <property type="entry name" value="LRR_dom_sf"/>
</dbReference>
<name>A0AAW0P1J0_9GOBI</name>
<dbReference type="PANTHER" id="PTHR45842">
    <property type="entry name" value="SYNAPTIC ADHESION-LIKE MOLECULE SALM"/>
    <property type="match status" value="1"/>
</dbReference>
<dbReference type="FunFam" id="2.60.40.10:FF:001377">
    <property type="entry name" value="Matrix remodeling associated 5"/>
    <property type="match status" value="1"/>
</dbReference>
<dbReference type="FunFam" id="2.60.40.10:FF:000063">
    <property type="entry name" value="neural cell adhesion molecule L1"/>
    <property type="match status" value="1"/>
</dbReference>
<dbReference type="CDD" id="cd00096">
    <property type="entry name" value="Ig"/>
    <property type="match status" value="3"/>
</dbReference>
<evidence type="ECO:0000256" key="1">
    <source>
        <dbReference type="ARBA" id="ARBA00004167"/>
    </source>
</evidence>
<protein>
    <recommendedName>
        <fullName evidence="12">Ig-like domain-containing protein</fullName>
    </recommendedName>
</protein>
<keyword evidence="3" id="KW-0812">Transmembrane</keyword>
<proteinExistence type="predicted"/>
<keyword evidence="5" id="KW-0677">Repeat</keyword>
<feature type="region of interest" description="Disordered" evidence="10">
    <location>
        <begin position="1270"/>
        <end position="1350"/>
    </location>
</feature>
<dbReference type="Proteomes" id="UP001460270">
    <property type="component" value="Unassembled WGS sequence"/>
</dbReference>
<dbReference type="InterPro" id="IPR003598">
    <property type="entry name" value="Ig_sub2"/>
</dbReference>
<dbReference type="InterPro" id="IPR003591">
    <property type="entry name" value="Leu-rich_rpt_typical-subtyp"/>
</dbReference>
<keyword evidence="4 11" id="KW-0732">Signal</keyword>
<dbReference type="SMART" id="SM00369">
    <property type="entry name" value="LRR_TYP"/>
    <property type="match status" value="5"/>
</dbReference>
<feature type="domain" description="Ig-like" evidence="12">
    <location>
        <begin position="576"/>
        <end position="668"/>
    </location>
</feature>
<dbReference type="SMART" id="SM00013">
    <property type="entry name" value="LRRNT"/>
    <property type="match status" value="1"/>
</dbReference>
<evidence type="ECO:0000256" key="8">
    <source>
        <dbReference type="ARBA" id="ARBA00023157"/>
    </source>
</evidence>
<dbReference type="GO" id="GO:0005576">
    <property type="term" value="C:extracellular region"/>
    <property type="evidence" value="ECO:0007669"/>
    <property type="project" value="TreeGrafter"/>
</dbReference>
<feature type="domain" description="Ig-like" evidence="12">
    <location>
        <begin position="2068"/>
        <end position="2164"/>
    </location>
</feature>
<dbReference type="InterPro" id="IPR003599">
    <property type="entry name" value="Ig_sub"/>
</dbReference>
<feature type="domain" description="Ig-like" evidence="12">
    <location>
        <begin position="1669"/>
        <end position="1759"/>
    </location>
</feature>
<dbReference type="GO" id="GO:0016020">
    <property type="term" value="C:membrane"/>
    <property type="evidence" value="ECO:0007669"/>
    <property type="project" value="UniProtKB-SubCell"/>
</dbReference>
<dbReference type="SUPFAM" id="SSF52058">
    <property type="entry name" value="L domain-like"/>
    <property type="match status" value="1"/>
</dbReference>
<dbReference type="EMBL" id="JBBPFD010000012">
    <property type="protein sequence ID" value="KAK7905224.1"/>
    <property type="molecule type" value="Genomic_DNA"/>
</dbReference>
<evidence type="ECO:0000313" key="14">
    <source>
        <dbReference type="Proteomes" id="UP001460270"/>
    </source>
</evidence>
<feature type="domain" description="Ig-like" evidence="12">
    <location>
        <begin position="1865"/>
        <end position="1968"/>
    </location>
</feature>
<feature type="domain" description="Ig-like" evidence="12">
    <location>
        <begin position="2170"/>
        <end position="2249"/>
    </location>
</feature>
<keyword evidence="2" id="KW-0433">Leucine-rich repeat</keyword>
<evidence type="ECO:0000256" key="4">
    <source>
        <dbReference type="ARBA" id="ARBA00022729"/>
    </source>
</evidence>
<dbReference type="Pfam" id="PF13855">
    <property type="entry name" value="LRR_8"/>
    <property type="match status" value="1"/>
</dbReference>
<dbReference type="SMART" id="SM00408">
    <property type="entry name" value="IGc2"/>
    <property type="match status" value="12"/>
</dbReference>
<dbReference type="Pfam" id="PF13927">
    <property type="entry name" value="Ig_3"/>
    <property type="match status" value="5"/>
</dbReference>
<feature type="compositionally biased region" description="Polar residues" evidence="10">
    <location>
        <begin position="1143"/>
        <end position="1162"/>
    </location>
</feature>
<dbReference type="InterPro" id="IPR001611">
    <property type="entry name" value="Leu-rich_rpt"/>
</dbReference>
<dbReference type="InterPro" id="IPR036179">
    <property type="entry name" value="Ig-like_dom_sf"/>
</dbReference>
<keyword evidence="14" id="KW-1185">Reference proteome</keyword>
<dbReference type="Gene3D" id="2.60.40.10">
    <property type="entry name" value="Immunoglobulins"/>
    <property type="match status" value="12"/>
</dbReference>
<evidence type="ECO:0000313" key="13">
    <source>
        <dbReference type="EMBL" id="KAK7905224.1"/>
    </source>
</evidence>
<sequence length="2457" mass="273738">MSDRVSGTTYLWVCVLRTLLVVLLTMWSIAEGGDCPKSCSCHVPNEVHCTFRYLTTVPEYIQPSVEKMNLGYNSIARLKENDLSGLKNLDLLMLHSNTIHNIEDGAFEDLKTLQVLKMSYNKIKKVNKETFRGLENLLRLHLDHNNLEFINPNAFYGLNNLQLVNLEGNYLQQIHPDTFITLRYSQLFEVSSVKTIHLSDNLLSSLSADIFPSSVQLDNLFLHGNPWSCDCGMAWFPKWRSMNIGVLKCKRERRGQLCPVCKNPSIHHNKPLSLLSSDAFTCSRPGIQPHLKHKNITVDEGDYSQILPKDFIAPLGSIQMNLTDHFHNEGSLSCTVQRPSTSENLTVSLEDNGASHITTTMTTYLICNVDHEHMSQLWQILAIYSDFPMQLRRGQLTTKSPEMTYTYTQEKPTDEEDDFHTNIEAVIKANPAFLMQPQINLQLDRTVTTFSTLHVKYQSAVSLRVDNAQTNRDGYSWTMIDRNNQTKTQHTAVTGGVAQFTCAVLGEPKPIMEWILPDGNKVRAPYSSEDKRLTISADGKLTIRGVAASDIGLYHCIATNYIDADILTFRLTVLSPDVEETEINGLQLTKTLGERLLLECDASGSPKPSVRWILPDHTILDSLQDKKRVLVNGSLMIESLTKRDRGYYRCLVSNQLGVDLLVSQVLVTGEEAKRVTVLDQDEVNIQDKLDNEKADSENPSLSAYEKTSQESRTMTSDRPYPKVKSGDRVHFNSRIINRRRGPFSSRNRVLDRTYNRVDPEKFAQFLKNVKHRGRTHSDSNSENTKHVETNLFSGDGEVSSGEKPDDVFLPRTVKPTEPERNGQWTNVAATDQLVTRTFNSYDDKYFTRENSNMLTTESYFQHRSTQMNNPFAINYFPENQSKAPFATTVQNKFSSTFYEPTRVHTLEKTSNLAFNVRPVTAPPGPYRLSFTTQEFEDPETSTEAAISFTVDPYVTPMRDGTEPNVYTSADPDHHSTFTAVATTDRQQDKITFHTTQTIKSPSLHSGSTIISRQHIHIIPHKNGKTRGGGKRTFFQGQRRIVKPNRITDIKSFISKVKQPKNSTVPFTIQVTTECQCDNDGAKTAVRDVQVKTPTISPAQRPTSVQYTNTNSDIPLKEPTHAGPRELLSTRDYITSADAPEAAPTSNPVLIINQEESGATTSGRIPWNRPLRRENTGSHLRKPSITPTISSTAETTTVTAATTPAAVPTIKANVIAVPDTAPSHTHVKESSGDEDYGEFSSDFEFTTQKPRYHTYSTPSYYLHTTTVDQTLSESQTLPSPPTVKPPTATNQDVMSGSGRLPDNWFSTKKPSGTKGRNGRRRRPFRGRRPNKAQSRATTKLPTKTTKSPATSYTEQEGVFTLGHSFRFTTQTPRMTSPRTYSTTLMPTNTKAFYTTAFNRMPDSITPTQKNNTYRPQITKPTLKSPISTGQGGTKTPVSYQNHAISKVYPSVPTGSSASVNTVPYESTTNLMRNKPKIIGGNAASFTVLSDSDAFLPCEAFGNPQPTISWRRFSTIAGNTITIMGKVGKFEVLRNGTLLIQSANIKDRGQYLCLAENNYGTDKLLVTLSVVAYPSRILEPKMRELKSHAGNRVEINCKTEGRPAPVITWILANRTQVRGQNSHGRVTVSNQGTLVIEEVSVYDRGHYKCIASNPAGADTATVRLQVVAAPPGIKEEKRQVVRISATQNIWLPCTGQGSPQPSIHWVIFDGTVIATNKGTRGSRISVHHNGTLHIKDALLSDSGKYECIATSSTGSERRVVTLMVEKYESMPQIMQISQRLTELYFGDQLILNCTAKGEPVPTIIWRLPTKAVVDHWHRMGSRIQVLENGTLIINSVSDKDAGEYLCVARNTVGDDLQLLRVRVSMKPAKIETKHHDKKQVTFGKDLKVDCKASGAPKPEISWGLPDGTVVNSGYQSDSRGTLGGRGRTRRYTLFDNGTLYLNQVGMSEEGDYTCYAENQMGKDEMHVHITVVTLAPHIHPPAQTQVRVKPRGNVRLDCQTVGEPKPKIFWMLPSKDVIAASNERYLVHVNGSLDIRDVKLGDVGDYLCMARNPAGESKKLYKVEIDRNLPVINGYNQNRTVITDVASKYSRKLIDCKAEGNPTPTVTWIMPDNIFLSAPYFGSRINVHHNGTLEIKHVRPTDTAEFICMAKNDGGEAVMVVQLKVTSMLQRPIFKNPFNERIVSRIGKTVILNCSASGQPAPEIFWTLPNGTRFNQIQGRVSRHHLSNDGSLVIYSPQKEDAGKYRCGAKNYIGYIEKLVLLEVGQKPYILTRPRGIIRSVSGEPLFLHCLSDGNPRPTISWTIPGGHIMARPQVLGRYQLLENGTLIIQDTTAHDRGSYVCRARNDAGEAVLTVPVVIIAYPPRITTGPPASVRAIRGAPLQLHCVAVGIPKAEITWELPDHSVLSTAEQGRSTDSELLHPQGTLIIQRPTFSDSGPYKCLAKNYLGTDAKATYVRVL</sequence>
<feature type="compositionally biased region" description="Polar residues" evidence="10">
    <location>
        <begin position="1098"/>
        <end position="1112"/>
    </location>
</feature>
<evidence type="ECO:0000256" key="2">
    <source>
        <dbReference type="ARBA" id="ARBA00022614"/>
    </source>
</evidence>
<keyword evidence="9" id="KW-0393">Immunoglobulin domain</keyword>
<feature type="domain" description="Ig-like" evidence="12">
    <location>
        <begin position="2266"/>
        <end position="2352"/>
    </location>
</feature>
<feature type="domain" description="Ig-like" evidence="12">
    <location>
        <begin position="2362"/>
        <end position="2457"/>
    </location>
</feature>
<feature type="signal peptide" evidence="11">
    <location>
        <begin position="1"/>
        <end position="32"/>
    </location>
</feature>
<dbReference type="FunFam" id="3.80.10.10:FF:000103">
    <property type="entry name" value="Immunoglobulin superfamily member 10"/>
    <property type="match status" value="1"/>
</dbReference>
<feature type="domain" description="Ig-like" evidence="12">
    <location>
        <begin position="1769"/>
        <end position="1862"/>
    </location>
</feature>
<dbReference type="FunFam" id="2.60.40.10:FF:000032">
    <property type="entry name" value="palladin isoform X1"/>
    <property type="match status" value="3"/>
</dbReference>
<dbReference type="SMART" id="SM00409">
    <property type="entry name" value="IG"/>
    <property type="match status" value="12"/>
</dbReference>
<dbReference type="PANTHER" id="PTHR45842:SF2">
    <property type="entry name" value="IMMUNOGLOBULIN SUPERFAMILY MEMBER 10"/>
    <property type="match status" value="1"/>
</dbReference>
<evidence type="ECO:0000256" key="6">
    <source>
        <dbReference type="ARBA" id="ARBA00022989"/>
    </source>
</evidence>
<feature type="region of interest" description="Disordered" evidence="10">
    <location>
        <begin position="1098"/>
        <end position="1122"/>
    </location>
</feature>
<dbReference type="SUPFAM" id="SSF48726">
    <property type="entry name" value="Immunoglobulin"/>
    <property type="match status" value="12"/>
</dbReference>
<dbReference type="InterPro" id="IPR050467">
    <property type="entry name" value="LRFN"/>
</dbReference>
<keyword evidence="6" id="KW-1133">Transmembrane helix</keyword>
<organism evidence="13 14">
    <name type="scientific">Mugilogobius chulae</name>
    <name type="common">yellowstripe goby</name>
    <dbReference type="NCBI Taxonomy" id="88201"/>
    <lineage>
        <taxon>Eukaryota</taxon>
        <taxon>Metazoa</taxon>
        <taxon>Chordata</taxon>
        <taxon>Craniata</taxon>
        <taxon>Vertebrata</taxon>
        <taxon>Euteleostomi</taxon>
        <taxon>Actinopterygii</taxon>
        <taxon>Neopterygii</taxon>
        <taxon>Teleostei</taxon>
        <taxon>Neoteleostei</taxon>
        <taxon>Acanthomorphata</taxon>
        <taxon>Gobiaria</taxon>
        <taxon>Gobiiformes</taxon>
        <taxon>Gobioidei</taxon>
        <taxon>Gobiidae</taxon>
        <taxon>Gobionellinae</taxon>
        <taxon>Mugilogobius</taxon>
    </lineage>
</organism>
<feature type="domain" description="Ig-like" evidence="12">
    <location>
        <begin position="495"/>
        <end position="572"/>
    </location>
</feature>
<evidence type="ECO:0000256" key="9">
    <source>
        <dbReference type="ARBA" id="ARBA00023319"/>
    </source>
</evidence>
<feature type="compositionally biased region" description="Polar residues" evidence="10">
    <location>
        <begin position="1403"/>
        <end position="1434"/>
    </location>
</feature>
<dbReference type="FunFam" id="2.60.40.10:FF:000621">
    <property type="entry name" value="Immunoglobulin superfamily member 10"/>
    <property type="match status" value="1"/>
</dbReference>
<dbReference type="PROSITE" id="PS50835">
    <property type="entry name" value="IG_LIKE"/>
    <property type="match status" value="12"/>
</dbReference>
<keyword evidence="8" id="KW-1015">Disulfide bond</keyword>
<evidence type="ECO:0000256" key="5">
    <source>
        <dbReference type="ARBA" id="ARBA00022737"/>
    </source>
</evidence>
<dbReference type="InterPro" id="IPR007110">
    <property type="entry name" value="Ig-like_dom"/>
</dbReference>
<evidence type="ECO:0000259" key="12">
    <source>
        <dbReference type="PROSITE" id="PS50835"/>
    </source>
</evidence>
<feature type="region of interest" description="Disordered" evidence="10">
    <location>
        <begin position="689"/>
        <end position="726"/>
    </location>
</feature>
<feature type="domain" description="Ig-like" evidence="12">
    <location>
        <begin position="1474"/>
        <end position="1567"/>
    </location>
</feature>
<dbReference type="Gene3D" id="3.80.10.10">
    <property type="entry name" value="Ribonuclease Inhibitor"/>
    <property type="match status" value="2"/>
</dbReference>
<accession>A0AAW0P1J0</accession>
<feature type="domain" description="Ig-like" evidence="12">
    <location>
        <begin position="1572"/>
        <end position="1663"/>
    </location>
</feature>
<evidence type="ECO:0000256" key="3">
    <source>
        <dbReference type="ARBA" id="ARBA00022692"/>
    </source>
</evidence>
<evidence type="ECO:0000256" key="11">
    <source>
        <dbReference type="SAM" id="SignalP"/>
    </source>
</evidence>
<dbReference type="InterPro" id="IPR013783">
    <property type="entry name" value="Ig-like_fold"/>
</dbReference>
<reference evidence="14" key="1">
    <citation type="submission" date="2024-04" db="EMBL/GenBank/DDBJ databases">
        <title>Salinicola lusitanus LLJ914,a marine bacterium isolated from the Okinawa Trough.</title>
        <authorList>
            <person name="Li J."/>
        </authorList>
    </citation>
    <scope>NUCLEOTIDE SEQUENCE [LARGE SCALE GENOMIC DNA]</scope>
</reference>
<dbReference type="InterPro" id="IPR000372">
    <property type="entry name" value="LRRNT"/>
</dbReference>